<dbReference type="PROSITE" id="PS50931">
    <property type="entry name" value="HTH_LYSR"/>
    <property type="match status" value="1"/>
</dbReference>
<evidence type="ECO:0000313" key="7">
    <source>
        <dbReference type="EMBL" id="ACX97149.1"/>
    </source>
</evidence>
<sequence>MTLTELRYVVAVARERHFGRAAAACFVSQPTLSVGVKRIEEALDVQIFERASRTELRITPRGEAIIEQATRILQEVEQLQAIADAAKDPLVGTLRIGLIYTIGPYLLPSLIPALHKRAPRMPIEIVEGFTHDLVYQLQQGALDAVVLSLPFLASKLDVRPVYREPFTVAVPSDHPLASVKVVSAEALAAQDLLLLGQGHCFRDQVLSMCPECSQPANTGRLQKTLEGGSLETMRMMVASGAGITVLPCSSNISQSGNAGDLIRYLEFAKPVPYRDVAVASRARFARGSAVDLLCEMIRAHLPACCAAI</sequence>
<evidence type="ECO:0000259" key="6">
    <source>
        <dbReference type="PROSITE" id="PS50931"/>
    </source>
</evidence>
<evidence type="ECO:0000256" key="1">
    <source>
        <dbReference type="ARBA" id="ARBA00009437"/>
    </source>
</evidence>
<dbReference type="PRINTS" id="PR00039">
    <property type="entry name" value="HTHLYSR"/>
</dbReference>
<evidence type="ECO:0000313" key="8">
    <source>
        <dbReference type="Proteomes" id="UP000009102"/>
    </source>
</evidence>
<reference evidence="7 8" key="1">
    <citation type="submission" date="2009-10" db="EMBL/GenBank/DDBJ databases">
        <title>Complete sequence of Halothiobacillus neapolitanus c2.</title>
        <authorList>
            <consortium name="US DOE Joint Genome Institute"/>
            <person name="Lucas S."/>
            <person name="Copeland A."/>
            <person name="Lapidus A."/>
            <person name="Glavina del Rio T."/>
            <person name="Tice H."/>
            <person name="Bruce D."/>
            <person name="Goodwin L."/>
            <person name="Pitluck S."/>
            <person name="Davenport K."/>
            <person name="Brettin T."/>
            <person name="Detter J.C."/>
            <person name="Han C."/>
            <person name="Tapia R."/>
            <person name="Larimer F."/>
            <person name="Land M."/>
            <person name="Hauser L."/>
            <person name="Kyrpides N."/>
            <person name="Mikhailova N."/>
            <person name="Kerfeld C."/>
            <person name="Cannon G."/>
            <person name="Heinhort S."/>
        </authorList>
    </citation>
    <scope>NUCLEOTIDE SEQUENCE [LARGE SCALE GENOMIC DNA]</scope>
    <source>
        <strain evidence="8">ATCC 23641 / c2</strain>
    </source>
</reference>
<keyword evidence="5" id="KW-0804">Transcription</keyword>
<dbReference type="eggNOG" id="COG0583">
    <property type="taxonomic scope" value="Bacteria"/>
</dbReference>
<dbReference type="SUPFAM" id="SSF46785">
    <property type="entry name" value="Winged helix' DNA-binding domain"/>
    <property type="match status" value="1"/>
</dbReference>
<protein>
    <submittedName>
        <fullName evidence="7">Transcriptional regulator, LysR family</fullName>
    </submittedName>
</protein>
<keyword evidence="3" id="KW-0238">DNA-binding</keyword>
<evidence type="ECO:0000256" key="2">
    <source>
        <dbReference type="ARBA" id="ARBA00023015"/>
    </source>
</evidence>
<dbReference type="STRING" id="555778.Hneap_2339"/>
<feature type="domain" description="HTH lysR-type" evidence="6">
    <location>
        <begin position="1"/>
        <end position="59"/>
    </location>
</feature>
<dbReference type="Proteomes" id="UP000009102">
    <property type="component" value="Chromosome"/>
</dbReference>
<dbReference type="SUPFAM" id="SSF53850">
    <property type="entry name" value="Periplasmic binding protein-like II"/>
    <property type="match status" value="1"/>
</dbReference>
<organism evidence="7 8">
    <name type="scientific">Halothiobacillus neapolitanus (strain ATCC 23641 / DSM 15147 / CIP 104769 / NCIMB 8539 / c2)</name>
    <name type="common">Thiobacillus neapolitanus</name>
    <dbReference type="NCBI Taxonomy" id="555778"/>
    <lineage>
        <taxon>Bacteria</taxon>
        <taxon>Pseudomonadati</taxon>
        <taxon>Pseudomonadota</taxon>
        <taxon>Gammaproteobacteria</taxon>
        <taxon>Chromatiales</taxon>
        <taxon>Halothiobacillaceae</taxon>
        <taxon>Halothiobacillus</taxon>
    </lineage>
</organism>
<evidence type="ECO:0000256" key="3">
    <source>
        <dbReference type="ARBA" id="ARBA00023125"/>
    </source>
</evidence>
<dbReference type="PANTHER" id="PTHR30346">
    <property type="entry name" value="TRANSCRIPTIONAL DUAL REGULATOR HCAR-RELATED"/>
    <property type="match status" value="1"/>
</dbReference>
<dbReference type="Pfam" id="PF03466">
    <property type="entry name" value="LysR_substrate"/>
    <property type="match status" value="1"/>
</dbReference>
<dbReference type="GO" id="GO:0003700">
    <property type="term" value="F:DNA-binding transcription factor activity"/>
    <property type="evidence" value="ECO:0007669"/>
    <property type="project" value="InterPro"/>
</dbReference>
<proteinExistence type="inferred from homology"/>
<dbReference type="Gene3D" id="1.10.10.10">
    <property type="entry name" value="Winged helix-like DNA-binding domain superfamily/Winged helix DNA-binding domain"/>
    <property type="match status" value="1"/>
</dbReference>
<dbReference type="InterPro" id="IPR005119">
    <property type="entry name" value="LysR_subst-bd"/>
</dbReference>
<dbReference type="InterPro" id="IPR036388">
    <property type="entry name" value="WH-like_DNA-bd_sf"/>
</dbReference>
<gene>
    <name evidence="7" type="ordered locus">Hneap_2339</name>
</gene>
<keyword evidence="4" id="KW-0010">Activator</keyword>
<dbReference type="Gene3D" id="3.40.190.10">
    <property type="entry name" value="Periplasmic binding protein-like II"/>
    <property type="match status" value="2"/>
</dbReference>
<keyword evidence="8" id="KW-1185">Reference proteome</keyword>
<evidence type="ECO:0000256" key="5">
    <source>
        <dbReference type="ARBA" id="ARBA00023163"/>
    </source>
</evidence>
<accession>D0KX29</accession>
<dbReference type="PANTHER" id="PTHR30346:SF26">
    <property type="entry name" value="HYDROGEN PEROXIDE-INDUCIBLE GENES ACTIVATOR"/>
    <property type="match status" value="1"/>
</dbReference>
<keyword evidence="2" id="KW-0805">Transcription regulation</keyword>
<dbReference type="CDD" id="cd08411">
    <property type="entry name" value="PBP2_OxyR"/>
    <property type="match status" value="1"/>
</dbReference>
<dbReference type="Pfam" id="PF00126">
    <property type="entry name" value="HTH_1"/>
    <property type="match status" value="1"/>
</dbReference>
<dbReference type="KEGG" id="hna:Hneap_2339"/>
<evidence type="ECO:0000256" key="4">
    <source>
        <dbReference type="ARBA" id="ARBA00023159"/>
    </source>
</evidence>
<name>D0KX29_HALNC</name>
<dbReference type="AlphaFoldDB" id="D0KX29"/>
<dbReference type="InterPro" id="IPR036390">
    <property type="entry name" value="WH_DNA-bd_sf"/>
</dbReference>
<dbReference type="GO" id="GO:0032993">
    <property type="term" value="C:protein-DNA complex"/>
    <property type="evidence" value="ECO:0007669"/>
    <property type="project" value="TreeGrafter"/>
</dbReference>
<comment type="similarity">
    <text evidence="1">Belongs to the LysR transcriptional regulatory family.</text>
</comment>
<dbReference type="FunFam" id="1.10.10.10:FF:000001">
    <property type="entry name" value="LysR family transcriptional regulator"/>
    <property type="match status" value="1"/>
</dbReference>
<dbReference type="EMBL" id="CP001801">
    <property type="protein sequence ID" value="ACX97149.1"/>
    <property type="molecule type" value="Genomic_DNA"/>
</dbReference>
<dbReference type="OrthoDB" id="5297026at2"/>
<dbReference type="InterPro" id="IPR000847">
    <property type="entry name" value="LysR_HTH_N"/>
</dbReference>
<dbReference type="HOGENOM" id="CLU_039613_6_4_6"/>
<dbReference type="RefSeq" id="WP_012825180.1">
    <property type="nucleotide sequence ID" value="NC_013422.1"/>
</dbReference>
<dbReference type="GO" id="GO:0003677">
    <property type="term" value="F:DNA binding"/>
    <property type="evidence" value="ECO:0007669"/>
    <property type="project" value="UniProtKB-KW"/>
</dbReference>